<feature type="transmembrane region" description="Helical" evidence="6">
    <location>
        <begin position="12"/>
        <end position="37"/>
    </location>
</feature>
<dbReference type="PANTHER" id="PTHR30618">
    <property type="entry name" value="NCS1 FAMILY PURINE/PYRIMIDINE TRANSPORTER"/>
    <property type="match status" value="1"/>
</dbReference>
<dbReference type="Gene3D" id="1.10.4160.10">
    <property type="entry name" value="Hydantoin permease"/>
    <property type="match status" value="1"/>
</dbReference>
<dbReference type="InterPro" id="IPR045225">
    <property type="entry name" value="Uracil/uridine/allantoin_perm"/>
</dbReference>
<evidence type="ECO:0000313" key="7">
    <source>
        <dbReference type="EMBL" id="KAG9232627.1"/>
    </source>
</evidence>
<comment type="caution">
    <text evidence="7">The sequence shown here is derived from an EMBL/GenBank/DDBJ whole genome shotgun (WGS) entry which is preliminary data.</text>
</comment>
<feature type="transmembrane region" description="Helical" evidence="6">
    <location>
        <begin position="281"/>
        <end position="306"/>
    </location>
</feature>
<feature type="transmembrane region" description="Helical" evidence="6">
    <location>
        <begin position="85"/>
        <end position="105"/>
    </location>
</feature>
<evidence type="ECO:0000256" key="2">
    <source>
        <dbReference type="ARBA" id="ARBA00008974"/>
    </source>
</evidence>
<dbReference type="GO" id="GO:0015205">
    <property type="term" value="F:nucleobase transmembrane transporter activity"/>
    <property type="evidence" value="ECO:0007669"/>
    <property type="project" value="TreeGrafter"/>
</dbReference>
<keyword evidence="8" id="KW-1185">Reference proteome</keyword>
<evidence type="ECO:0000256" key="6">
    <source>
        <dbReference type="SAM" id="Phobius"/>
    </source>
</evidence>
<keyword evidence="4 6" id="KW-1133">Transmembrane helix</keyword>
<dbReference type="EMBL" id="MU251539">
    <property type="protein sequence ID" value="KAG9232627.1"/>
    <property type="molecule type" value="Genomic_DNA"/>
</dbReference>
<feature type="transmembrane region" description="Helical" evidence="6">
    <location>
        <begin position="167"/>
        <end position="187"/>
    </location>
</feature>
<feature type="transmembrane region" description="Helical" evidence="6">
    <location>
        <begin position="257"/>
        <end position="275"/>
    </location>
</feature>
<dbReference type="PANTHER" id="PTHR30618:SF4">
    <property type="entry name" value="ALLANTOIN PERMEASE"/>
    <property type="match status" value="1"/>
</dbReference>
<dbReference type="AlphaFoldDB" id="A0A9P7YFN7"/>
<evidence type="ECO:0000256" key="4">
    <source>
        <dbReference type="ARBA" id="ARBA00022989"/>
    </source>
</evidence>
<feature type="transmembrane region" description="Helical" evidence="6">
    <location>
        <begin position="216"/>
        <end position="236"/>
    </location>
</feature>
<protein>
    <submittedName>
        <fullName evidence="7">Permease for cytosine/purines, uracil, thiamine, allantoin-domain-containing protein</fullName>
    </submittedName>
</protein>
<dbReference type="InterPro" id="IPR001248">
    <property type="entry name" value="Pur-cyt_permease"/>
</dbReference>
<proteinExistence type="inferred from homology"/>
<feature type="transmembrane region" description="Helical" evidence="6">
    <location>
        <begin position="326"/>
        <end position="347"/>
    </location>
</feature>
<comment type="similarity">
    <text evidence="2">Belongs to the purine-cytosine permease (2.A.39) family.</text>
</comment>
<feature type="transmembrane region" description="Helical" evidence="6">
    <location>
        <begin position="129"/>
        <end position="147"/>
    </location>
</feature>
<feature type="transmembrane region" description="Helical" evidence="6">
    <location>
        <begin position="57"/>
        <end position="76"/>
    </location>
</feature>
<dbReference type="Proteomes" id="UP000824998">
    <property type="component" value="Unassembled WGS sequence"/>
</dbReference>
<keyword evidence="3 6" id="KW-0812">Transmembrane</keyword>
<dbReference type="GO" id="GO:0005886">
    <property type="term" value="C:plasma membrane"/>
    <property type="evidence" value="ECO:0007669"/>
    <property type="project" value="TreeGrafter"/>
</dbReference>
<keyword evidence="5 6" id="KW-0472">Membrane</keyword>
<evidence type="ECO:0000256" key="1">
    <source>
        <dbReference type="ARBA" id="ARBA00004141"/>
    </source>
</evidence>
<evidence type="ECO:0000313" key="8">
    <source>
        <dbReference type="Proteomes" id="UP000824998"/>
    </source>
</evidence>
<reference evidence="7" key="1">
    <citation type="journal article" date="2021" name="IMA Fungus">
        <title>Genomic characterization of three marine fungi, including Emericellopsis atlantica sp. nov. with signatures of a generalist lifestyle and marine biomass degradation.</title>
        <authorList>
            <person name="Hagestad O.C."/>
            <person name="Hou L."/>
            <person name="Andersen J.H."/>
            <person name="Hansen E.H."/>
            <person name="Altermark B."/>
            <person name="Li C."/>
            <person name="Kuhnert E."/>
            <person name="Cox R.J."/>
            <person name="Crous P.W."/>
            <person name="Spatafora J.W."/>
            <person name="Lail K."/>
            <person name="Amirebrahimi M."/>
            <person name="Lipzen A."/>
            <person name="Pangilinan J."/>
            <person name="Andreopoulos W."/>
            <person name="Hayes R.D."/>
            <person name="Ng V."/>
            <person name="Grigoriev I.V."/>
            <person name="Jackson S.A."/>
            <person name="Sutton T.D.S."/>
            <person name="Dobson A.D.W."/>
            <person name="Rama T."/>
        </authorList>
    </citation>
    <scope>NUCLEOTIDE SEQUENCE</scope>
    <source>
        <strain evidence="7">TRa018bII</strain>
    </source>
</reference>
<organism evidence="7 8">
    <name type="scientific">Amylocarpus encephaloides</name>
    <dbReference type="NCBI Taxonomy" id="45428"/>
    <lineage>
        <taxon>Eukaryota</taxon>
        <taxon>Fungi</taxon>
        <taxon>Dikarya</taxon>
        <taxon>Ascomycota</taxon>
        <taxon>Pezizomycotina</taxon>
        <taxon>Leotiomycetes</taxon>
        <taxon>Helotiales</taxon>
        <taxon>Helotiales incertae sedis</taxon>
        <taxon>Amylocarpus</taxon>
    </lineage>
</organism>
<accession>A0A9P7YFN7</accession>
<sequence length="443" mass="48703">MYGSAFVIWNRILLSLVWYGFQAWVGGECLYVCFMALDPHIEKHIPNHMPESTGMTTAQFLAYIIFMLISLPVIWIRPHKLKKMFYFSSATILIFEIVLLIWALASMDPEGFGDTISTSTTAEGTNKSWLMAYGITSTIGGIAAGILNQNDYARFTRRPKDAILGQLLSFPIYAIICSVIGILVTAATQNRFNGALWSLPDIFTALIENGGSRERAAGFFAGIALVISQIGVNVPGNALSGGFDLAATFPKYINIRRGAYLTALLSIAVNPWKLVNTATTFISVLGSYSVFLGPMTGLMISSYFVVNKRKVRVDDLFVGDRGSIYWYSWGINWRAVVAWIAGAAPSMPGFVASVQTSITVPIGLTHLYYICFLSGFAISATVFCTLHFLFPAHAVKEWVTSSPEPKVLMQKYRDKWDGEADVFAVGHDDGTKNGVRVGEEAYS</sequence>
<name>A0A9P7YFN7_9HELO</name>
<evidence type="ECO:0000256" key="3">
    <source>
        <dbReference type="ARBA" id="ARBA00022692"/>
    </source>
</evidence>
<feature type="transmembrane region" description="Helical" evidence="6">
    <location>
        <begin position="367"/>
        <end position="390"/>
    </location>
</feature>
<dbReference type="Pfam" id="PF02133">
    <property type="entry name" value="Transp_cyt_pur"/>
    <property type="match status" value="1"/>
</dbReference>
<dbReference type="OrthoDB" id="2018619at2759"/>
<evidence type="ECO:0000256" key="5">
    <source>
        <dbReference type="ARBA" id="ARBA00023136"/>
    </source>
</evidence>
<gene>
    <name evidence="7" type="ORF">BJ875DRAFT_544389</name>
</gene>
<comment type="subcellular location">
    <subcellularLocation>
        <location evidence="1">Membrane</location>
        <topology evidence="1">Multi-pass membrane protein</topology>
    </subcellularLocation>
</comment>